<sequence>MSRENKLWFWLIGLIVCCLLLYFLRGMLLPFVAGMAVAYLLDPLARRLERLGLSRVFATVIITLSFFLCVVLLIGIVGPLVEDQLIGFGHRVPNYVHQLINRGEPVWRAAKSYLSTKDIEQLRTAGGEYAGTLATWAAGMFSRLLTGSLVVVNLLSLIFITPVVTFYLLRDWHGVTQRFDSWLPRAHAETIRQQLHEIDTILAGFVRGQALVCLSLGAFYALGLTVVGLDLGLVVGFAAGLGSFIPYLGTISGFLVGTGLAIAQSQDWTLAAMVAGVFVVGNLMEGNILAPKLVGEKIGLHPVWVIFALLAGGTLFGFLGILLALPVAAVIGVLTRFGLRRYLDSSLYSGETDEGTTP</sequence>
<keyword evidence="7 8" id="KW-0472">Membrane</keyword>
<dbReference type="PANTHER" id="PTHR21716:SF53">
    <property type="entry name" value="PERMEASE PERM-RELATED"/>
    <property type="match status" value="1"/>
</dbReference>
<feature type="transmembrane region" description="Helical" evidence="8">
    <location>
        <begin position="57"/>
        <end position="81"/>
    </location>
</feature>
<evidence type="ECO:0000256" key="7">
    <source>
        <dbReference type="ARBA" id="ARBA00023136"/>
    </source>
</evidence>
<dbReference type="Pfam" id="PF01594">
    <property type="entry name" value="AI-2E_transport"/>
    <property type="match status" value="1"/>
</dbReference>
<dbReference type="GO" id="GO:0005886">
    <property type="term" value="C:plasma membrane"/>
    <property type="evidence" value="ECO:0007669"/>
    <property type="project" value="UniProtKB-SubCell"/>
</dbReference>
<dbReference type="InterPro" id="IPR002549">
    <property type="entry name" value="AI-2E-like"/>
</dbReference>
<feature type="transmembrane region" description="Helical" evidence="8">
    <location>
        <begin position="29"/>
        <end position="45"/>
    </location>
</feature>
<keyword evidence="4" id="KW-1003">Cell membrane</keyword>
<evidence type="ECO:0000256" key="4">
    <source>
        <dbReference type="ARBA" id="ARBA00022475"/>
    </source>
</evidence>
<dbReference type="AlphaFoldDB" id="A0A2N3PUE7"/>
<evidence type="ECO:0000256" key="6">
    <source>
        <dbReference type="ARBA" id="ARBA00022989"/>
    </source>
</evidence>
<evidence type="ECO:0000256" key="2">
    <source>
        <dbReference type="ARBA" id="ARBA00009773"/>
    </source>
</evidence>
<proteinExistence type="inferred from homology"/>
<keyword evidence="10" id="KW-1185">Reference proteome</keyword>
<comment type="similarity">
    <text evidence="2">Belongs to the autoinducer-2 exporter (AI-2E) (TC 2.A.86) family.</text>
</comment>
<feature type="transmembrane region" description="Helical" evidence="8">
    <location>
        <begin position="149"/>
        <end position="169"/>
    </location>
</feature>
<feature type="transmembrane region" description="Helical" evidence="8">
    <location>
        <begin position="302"/>
        <end position="335"/>
    </location>
</feature>
<evidence type="ECO:0000256" key="1">
    <source>
        <dbReference type="ARBA" id="ARBA00004651"/>
    </source>
</evidence>
<keyword evidence="6 8" id="KW-1133">Transmembrane helix</keyword>
<evidence type="ECO:0000313" key="9">
    <source>
        <dbReference type="EMBL" id="PKU24010.1"/>
    </source>
</evidence>
<feature type="transmembrane region" description="Helical" evidence="8">
    <location>
        <begin position="7"/>
        <end position="23"/>
    </location>
</feature>
<evidence type="ECO:0000313" key="10">
    <source>
        <dbReference type="Proteomes" id="UP000233293"/>
    </source>
</evidence>
<feature type="transmembrane region" description="Helical" evidence="8">
    <location>
        <begin position="211"/>
        <end position="238"/>
    </location>
</feature>
<dbReference type="EMBL" id="PIUM01000015">
    <property type="protein sequence ID" value="PKU24010.1"/>
    <property type="molecule type" value="Genomic_DNA"/>
</dbReference>
<dbReference type="Proteomes" id="UP000233293">
    <property type="component" value="Unassembled WGS sequence"/>
</dbReference>
<evidence type="ECO:0000256" key="8">
    <source>
        <dbReference type="SAM" id="Phobius"/>
    </source>
</evidence>
<accession>A0A2N3PUE7</accession>
<protein>
    <submittedName>
        <fullName evidence="9">AI-2E family transporter</fullName>
    </submittedName>
</protein>
<keyword evidence="5 8" id="KW-0812">Transmembrane</keyword>
<dbReference type="GO" id="GO:0055085">
    <property type="term" value="P:transmembrane transport"/>
    <property type="evidence" value="ECO:0007669"/>
    <property type="project" value="TreeGrafter"/>
</dbReference>
<comment type="subcellular location">
    <subcellularLocation>
        <location evidence="1">Cell membrane</location>
        <topology evidence="1">Multi-pass membrane protein</topology>
    </subcellularLocation>
</comment>
<organism evidence="9 10">
    <name type="scientific">Telmatospirillum siberiense</name>
    <dbReference type="NCBI Taxonomy" id="382514"/>
    <lineage>
        <taxon>Bacteria</taxon>
        <taxon>Pseudomonadati</taxon>
        <taxon>Pseudomonadota</taxon>
        <taxon>Alphaproteobacteria</taxon>
        <taxon>Rhodospirillales</taxon>
        <taxon>Rhodospirillaceae</taxon>
        <taxon>Telmatospirillum</taxon>
    </lineage>
</organism>
<reference evidence="10" key="1">
    <citation type="submission" date="2017-12" db="EMBL/GenBank/DDBJ databases">
        <title>Draft genome sequence of Telmatospirillum siberiense 26-4b1T, an acidotolerant peatland alphaproteobacterium potentially involved in sulfur cycling.</title>
        <authorList>
            <person name="Hausmann B."/>
            <person name="Pjevac P."/>
            <person name="Schreck K."/>
            <person name="Herbold C.W."/>
            <person name="Daims H."/>
            <person name="Wagner M."/>
            <person name="Pester M."/>
            <person name="Loy A."/>
        </authorList>
    </citation>
    <scope>NUCLEOTIDE SEQUENCE [LARGE SCALE GENOMIC DNA]</scope>
    <source>
        <strain evidence="10">26-4b1</strain>
    </source>
</reference>
<gene>
    <name evidence="9" type="ORF">CWS72_13935</name>
</gene>
<keyword evidence="3" id="KW-0813">Transport</keyword>
<evidence type="ECO:0000256" key="5">
    <source>
        <dbReference type="ARBA" id="ARBA00022692"/>
    </source>
</evidence>
<feature type="transmembrane region" description="Helical" evidence="8">
    <location>
        <begin position="244"/>
        <end position="263"/>
    </location>
</feature>
<feature type="transmembrane region" description="Helical" evidence="8">
    <location>
        <begin position="270"/>
        <end position="290"/>
    </location>
</feature>
<evidence type="ECO:0000256" key="3">
    <source>
        <dbReference type="ARBA" id="ARBA00022448"/>
    </source>
</evidence>
<dbReference type="PANTHER" id="PTHR21716">
    <property type="entry name" value="TRANSMEMBRANE PROTEIN"/>
    <property type="match status" value="1"/>
</dbReference>
<comment type="caution">
    <text evidence="9">The sequence shown here is derived from an EMBL/GenBank/DDBJ whole genome shotgun (WGS) entry which is preliminary data.</text>
</comment>
<dbReference type="OrthoDB" id="5792512at2"/>
<name>A0A2N3PUE7_9PROT</name>